<dbReference type="EMBL" id="JAQJAC010000001">
    <property type="protein sequence ID" value="KAJ5600204.1"/>
    <property type="molecule type" value="Genomic_DNA"/>
</dbReference>
<dbReference type="InterPro" id="IPR038765">
    <property type="entry name" value="Papain-like_cys_pep_sf"/>
</dbReference>
<feature type="signal peptide" evidence="1">
    <location>
        <begin position="1"/>
        <end position="18"/>
    </location>
</feature>
<reference evidence="2 3" key="1">
    <citation type="journal article" date="2023" name="IMA Fungus">
        <title>Comparative genomic study of the Penicillium genus elucidates a diverse pangenome and 15 lateral gene transfer events.</title>
        <authorList>
            <person name="Petersen C."/>
            <person name="Sorensen T."/>
            <person name="Nielsen M.R."/>
            <person name="Sondergaard T.E."/>
            <person name="Sorensen J.L."/>
            <person name="Fitzpatrick D.A."/>
            <person name="Frisvad J.C."/>
            <person name="Nielsen K.L."/>
        </authorList>
    </citation>
    <scope>NUCLEOTIDE SEQUENCE [LARGE SCALE GENOMIC DNA]</scope>
    <source>
        <strain evidence="2 3">IBT 29057</strain>
    </source>
</reference>
<accession>A0AAD6E489</accession>
<keyword evidence="1" id="KW-0732">Signal</keyword>
<gene>
    <name evidence="2" type="ORF">N7450_001271</name>
</gene>
<keyword evidence="3" id="KW-1185">Reference proteome</keyword>
<evidence type="ECO:0000313" key="3">
    <source>
        <dbReference type="Proteomes" id="UP001216150"/>
    </source>
</evidence>
<dbReference type="SUPFAM" id="SSF54001">
    <property type="entry name" value="Cysteine proteinases"/>
    <property type="match status" value="1"/>
</dbReference>
<dbReference type="Proteomes" id="UP001216150">
    <property type="component" value="Unassembled WGS sequence"/>
</dbReference>
<organism evidence="2 3">
    <name type="scientific">Penicillium hetheringtonii</name>
    <dbReference type="NCBI Taxonomy" id="911720"/>
    <lineage>
        <taxon>Eukaryota</taxon>
        <taxon>Fungi</taxon>
        <taxon>Dikarya</taxon>
        <taxon>Ascomycota</taxon>
        <taxon>Pezizomycotina</taxon>
        <taxon>Eurotiomycetes</taxon>
        <taxon>Eurotiomycetidae</taxon>
        <taxon>Eurotiales</taxon>
        <taxon>Aspergillaceae</taxon>
        <taxon>Penicillium</taxon>
    </lineage>
</organism>
<sequence>MFFVFLVFRFILLGPVYIGSPRLLFRGGQVGYGGDGPGMPMPLIKQSTIIHNIGTQEIRLLHGSMPGLVEGHEDLWTFQFRNSVEKPWRCGYGFYELEFFQRDFEISSFYCSQNPACFLTFNLLVMRFLRDEGKVYGKVILEQNKLKENLGGKSVLVQTCQTEAERQKRSGLELLEEATALTG</sequence>
<dbReference type="InterPro" id="IPR053710">
    <property type="entry name" value="Arylamine_NAT_domain_sf"/>
</dbReference>
<evidence type="ECO:0000256" key="1">
    <source>
        <dbReference type="SAM" id="SignalP"/>
    </source>
</evidence>
<comment type="caution">
    <text evidence="2">The sequence shown here is derived from an EMBL/GenBank/DDBJ whole genome shotgun (WGS) entry which is preliminary data.</text>
</comment>
<name>A0AAD6E489_9EURO</name>
<dbReference type="Gene3D" id="3.30.2140.20">
    <property type="match status" value="1"/>
</dbReference>
<protein>
    <submittedName>
        <fullName evidence="2">Uncharacterized protein</fullName>
    </submittedName>
</protein>
<feature type="chain" id="PRO_5041993825" evidence="1">
    <location>
        <begin position="19"/>
        <end position="183"/>
    </location>
</feature>
<evidence type="ECO:0000313" key="2">
    <source>
        <dbReference type="EMBL" id="KAJ5600204.1"/>
    </source>
</evidence>
<dbReference type="AlphaFoldDB" id="A0AAD6E489"/>
<proteinExistence type="predicted"/>